<dbReference type="RefSeq" id="WP_007005102.1">
    <property type="nucleotide sequence ID" value="NZ_GG770781.1"/>
</dbReference>
<dbReference type="GO" id="GO:0007165">
    <property type="term" value="P:signal transduction"/>
    <property type="evidence" value="ECO:0007669"/>
    <property type="project" value="UniProtKB-KW"/>
</dbReference>
<dbReference type="PROSITE" id="PS50111">
    <property type="entry name" value="CHEMOTAXIS_TRANSDUC_2"/>
    <property type="match status" value="1"/>
</dbReference>
<feature type="transmembrane region" description="Helical" evidence="4">
    <location>
        <begin position="193"/>
        <end position="211"/>
    </location>
</feature>
<feature type="domain" description="Methyl-accepting transducer" evidence="5">
    <location>
        <begin position="282"/>
        <end position="543"/>
    </location>
</feature>
<name>D5RJJ3_9PROT</name>
<evidence type="ECO:0000313" key="8">
    <source>
        <dbReference type="Proteomes" id="UP000005324"/>
    </source>
</evidence>
<dbReference type="SMART" id="SM00283">
    <property type="entry name" value="MA"/>
    <property type="match status" value="1"/>
</dbReference>
<dbReference type="Proteomes" id="UP000005324">
    <property type="component" value="Unassembled WGS sequence"/>
</dbReference>
<dbReference type="EMBL" id="ADVL01000208">
    <property type="protein sequence ID" value="EFH12527.1"/>
    <property type="molecule type" value="Genomic_DNA"/>
</dbReference>
<comment type="caution">
    <text evidence="7">The sequence shown here is derived from an EMBL/GenBank/DDBJ whole genome shotgun (WGS) entry which is preliminary data.</text>
</comment>
<dbReference type="HOGENOM" id="CLU_000445_107_27_5"/>
<dbReference type="Gene3D" id="1.10.8.500">
    <property type="entry name" value="HAMP domain in histidine kinase"/>
    <property type="match status" value="1"/>
</dbReference>
<proteinExistence type="inferred from homology"/>
<gene>
    <name evidence="7" type="ORF">HMPREF0731_1253</name>
</gene>
<dbReference type="CDD" id="cd06225">
    <property type="entry name" value="HAMP"/>
    <property type="match status" value="1"/>
</dbReference>
<feature type="domain" description="HAMP" evidence="6">
    <location>
        <begin position="214"/>
        <end position="267"/>
    </location>
</feature>
<dbReference type="PANTHER" id="PTHR32089:SF112">
    <property type="entry name" value="LYSOZYME-LIKE PROTEIN-RELATED"/>
    <property type="match status" value="1"/>
</dbReference>
<reference evidence="7 8" key="1">
    <citation type="submission" date="2010-04" db="EMBL/GenBank/DDBJ databases">
        <authorList>
            <person name="Qin X."/>
            <person name="Bachman B."/>
            <person name="Battles P."/>
            <person name="Bell A."/>
            <person name="Bess C."/>
            <person name="Bickham C."/>
            <person name="Chaboub L."/>
            <person name="Chen D."/>
            <person name="Coyle M."/>
            <person name="Deiros D.R."/>
            <person name="Dinh H."/>
            <person name="Forbes L."/>
            <person name="Fowler G."/>
            <person name="Francisco L."/>
            <person name="Fu Q."/>
            <person name="Gubbala S."/>
            <person name="Hale W."/>
            <person name="Han Y."/>
            <person name="Hemphill L."/>
            <person name="Highlander S.K."/>
            <person name="Hirani K."/>
            <person name="Hogues M."/>
            <person name="Jackson L."/>
            <person name="Jakkamsetti A."/>
            <person name="Javaid M."/>
            <person name="Jiang H."/>
            <person name="Korchina V."/>
            <person name="Kovar C."/>
            <person name="Lara F."/>
            <person name="Lee S."/>
            <person name="Mata R."/>
            <person name="Mathew T."/>
            <person name="Moen C."/>
            <person name="Morales K."/>
            <person name="Munidasa M."/>
            <person name="Nazareth L."/>
            <person name="Ngo R."/>
            <person name="Nguyen L."/>
            <person name="Okwuonu G."/>
            <person name="Ongeri F."/>
            <person name="Patil S."/>
            <person name="Petrosino J."/>
            <person name="Pham C."/>
            <person name="Pham P."/>
            <person name="Pu L.-L."/>
            <person name="Puazo M."/>
            <person name="Raj R."/>
            <person name="Reid J."/>
            <person name="Rouhana J."/>
            <person name="Saada N."/>
            <person name="Shang Y."/>
            <person name="Simmons D."/>
            <person name="Thornton R."/>
            <person name="Warren J."/>
            <person name="Weissenberger G."/>
            <person name="Zhang J."/>
            <person name="Zhang L."/>
            <person name="Zhou C."/>
            <person name="Zhu D."/>
            <person name="Muzny D."/>
            <person name="Worley K."/>
            <person name="Gibbs R."/>
        </authorList>
    </citation>
    <scope>NUCLEOTIDE SEQUENCE [LARGE SCALE GENOMIC DNA]</scope>
    <source>
        <strain evidence="7 8">ATCC 49957</strain>
    </source>
</reference>
<dbReference type="PROSITE" id="PS50885">
    <property type="entry name" value="HAMP"/>
    <property type="match status" value="1"/>
</dbReference>
<sequence length="563" mass="58422">MTTLLSNLSVRLKLAIVAVLMLGITAGLLGFAFLTTQRVERMAEEFAVELTPRAVFALEAAGSAFAASTEEKNAILASNIDSVRRRGEAYRDAMQRALGRMDELRGLIHAEHEGLLQTARTAAADYQAVVQRILTLAETQQDEAATELSLGAAREARLRMSDALRGLADAARQELRSEFAAAQEETRVAQRNLLLAAILGLGLVMLLLFWIGQYQIGRPLAGMTGAMGRLAGGELEVEVVGERRGDEIGALARALAVFKRNAIEARRMAEAQAAEQRAKEARSTRLTTLIGGFEGSVQGLAGQLGSAATELEATARAMSQIAAQTDRQAGSVSTAAAATGGGVQTVASATEELSASIGEISRQVSQAAEMTGRAVQNARGTDETVRALDASARRIGEVVGLITSIAGQTNLLALNATIEAARAGEAGKGFAVVASEVKNLASQTSKATDEIAAQIAEIQQATAATVASIQGISTAIEEVSGITASIAAAVEQQSAATGEIARTVQTTAEATAQVTRNIGDVSRNAAETGAASSQVLAAASTLSRHSEQLTAEVQGFLTGVRAA</sequence>
<evidence type="ECO:0000313" key="7">
    <source>
        <dbReference type="EMBL" id="EFH12527.1"/>
    </source>
</evidence>
<dbReference type="SMART" id="SM00304">
    <property type="entry name" value="HAMP"/>
    <property type="match status" value="1"/>
</dbReference>
<dbReference type="GO" id="GO:0004888">
    <property type="term" value="F:transmembrane signaling receptor activity"/>
    <property type="evidence" value="ECO:0007669"/>
    <property type="project" value="InterPro"/>
</dbReference>
<feature type="transmembrane region" description="Helical" evidence="4">
    <location>
        <begin position="12"/>
        <end position="34"/>
    </location>
</feature>
<dbReference type="InterPro" id="IPR004089">
    <property type="entry name" value="MCPsignal_dom"/>
</dbReference>
<dbReference type="Pfam" id="PF00672">
    <property type="entry name" value="HAMP"/>
    <property type="match status" value="1"/>
</dbReference>
<dbReference type="AlphaFoldDB" id="D5RJJ3"/>
<dbReference type="Pfam" id="PF00015">
    <property type="entry name" value="MCPsignal"/>
    <property type="match status" value="1"/>
</dbReference>
<evidence type="ECO:0000256" key="1">
    <source>
        <dbReference type="ARBA" id="ARBA00023224"/>
    </source>
</evidence>
<keyword evidence="8" id="KW-1185">Reference proteome</keyword>
<keyword evidence="4" id="KW-0472">Membrane</keyword>
<dbReference type="SUPFAM" id="SSF58104">
    <property type="entry name" value="Methyl-accepting chemotaxis protein (MCP) signaling domain"/>
    <property type="match status" value="1"/>
</dbReference>
<dbReference type="GO" id="GO:0016020">
    <property type="term" value="C:membrane"/>
    <property type="evidence" value="ECO:0007669"/>
    <property type="project" value="InterPro"/>
</dbReference>
<evidence type="ECO:0000259" key="6">
    <source>
        <dbReference type="PROSITE" id="PS50885"/>
    </source>
</evidence>
<dbReference type="InterPro" id="IPR004090">
    <property type="entry name" value="Chemotax_Me-accpt_rcpt"/>
</dbReference>
<organism evidence="7 8">
    <name type="scientific">Pseudoroseomonas cervicalis ATCC 49957</name>
    <dbReference type="NCBI Taxonomy" id="525371"/>
    <lineage>
        <taxon>Bacteria</taxon>
        <taxon>Pseudomonadati</taxon>
        <taxon>Pseudomonadota</taxon>
        <taxon>Alphaproteobacteria</taxon>
        <taxon>Acetobacterales</taxon>
        <taxon>Roseomonadaceae</taxon>
        <taxon>Roseomonas</taxon>
    </lineage>
</organism>
<accession>D5RJJ3</accession>
<evidence type="ECO:0000256" key="3">
    <source>
        <dbReference type="PROSITE-ProRule" id="PRU00284"/>
    </source>
</evidence>
<dbReference type="PRINTS" id="PR00260">
    <property type="entry name" value="CHEMTRNSDUCR"/>
</dbReference>
<protein>
    <submittedName>
        <fullName evidence="7">Methyl-accepting chemotaxis protein signaling domain protein</fullName>
    </submittedName>
</protein>
<evidence type="ECO:0000256" key="4">
    <source>
        <dbReference type="SAM" id="Phobius"/>
    </source>
</evidence>
<dbReference type="GO" id="GO:0006935">
    <property type="term" value="P:chemotaxis"/>
    <property type="evidence" value="ECO:0007669"/>
    <property type="project" value="InterPro"/>
</dbReference>
<comment type="similarity">
    <text evidence="2">Belongs to the methyl-accepting chemotaxis (MCP) protein family.</text>
</comment>
<dbReference type="PANTHER" id="PTHR32089">
    <property type="entry name" value="METHYL-ACCEPTING CHEMOTAXIS PROTEIN MCPB"/>
    <property type="match status" value="1"/>
</dbReference>
<dbReference type="Gene3D" id="1.10.287.950">
    <property type="entry name" value="Methyl-accepting chemotaxis protein"/>
    <property type="match status" value="1"/>
</dbReference>
<keyword evidence="4" id="KW-1133">Transmembrane helix</keyword>
<keyword evidence="1 3" id="KW-0807">Transducer</keyword>
<keyword evidence="4" id="KW-0812">Transmembrane</keyword>
<evidence type="ECO:0000256" key="2">
    <source>
        <dbReference type="ARBA" id="ARBA00029447"/>
    </source>
</evidence>
<evidence type="ECO:0000259" key="5">
    <source>
        <dbReference type="PROSITE" id="PS50111"/>
    </source>
</evidence>
<dbReference type="InterPro" id="IPR003660">
    <property type="entry name" value="HAMP_dom"/>
</dbReference>